<evidence type="ECO:0000313" key="2">
    <source>
        <dbReference type="Proteomes" id="UP001180020"/>
    </source>
</evidence>
<reference evidence="1" key="2">
    <citation type="submission" date="2023-06" db="EMBL/GenBank/DDBJ databases">
        <authorList>
            <person name="Ma L."/>
            <person name="Liu K.-W."/>
            <person name="Li Z."/>
            <person name="Hsiao Y.-Y."/>
            <person name="Qi Y."/>
            <person name="Fu T."/>
            <person name="Tang G."/>
            <person name="Zhang D."/>
            <person name="Sun W.-H."/>
            <person name="Liu D.-K."/>
            <person name="Li Y."/>
            <person name="Chen G.-Z."/>
            <person name="Liu X.-D."/>
            <person name="Liao X.-Y."/>
            <person name="Jiang Y.-T."/>
            <person name="Yu X."/>
            <person name="Hao Y."/>
            <person name="Huang J."/>
            <person name="Zhao X.-W."/>
            <person name="Ke S."/>
            <person name="Chen Y.-Y."/>
            <person name="Wu W.-L."/>
            <person name="Hsu J.-L."/>
            <person name="Lin Y.-F."/>
            <person name="Huang M.-D."/>
            <person name="Li C.-Y."/>
            <person name="Huang L."/>
            <person name="Wang Z.-W."/>
            <person name="Zhao X."/>
            <person name="Zhong W.-Y."/>
            <person name="Peng D.-H."/>
            <person name="Ahmad S."/>
            <person name="Lan S."/>
            <person name="Zhang J.-S."/>
            <person name="Tsai W.-C."/>
            <person name="Van De Peer Y."/>
            <person name="Liu Z.-J."/>
        </authorList>
    </citation>
    <scope>NUCLEOTIDE SEQUENCE</scope>
    <source>
        <strain evidence="1">CP</strain>
        <tissue evidence="1">Leaves</tissue>
    </source>
</reference>
<dbReference type="Gene3D" id="3.90.550.10">
    <property type="entry name" value="Spore Coat Polysaccharide Biosynthesis Protein SpsA, Chain A"/>
    <property type="match status" value="1"/>
</dbReference>
<sequence>MSPKKRSLPILLLLIFSITAILIFSYNRPSLQTLDLTPQNPNLTPRQSFSLTIKVLAYDRPPSLRRCLRSLASADYSGDSVDLHVFLDHFKNSSSNVDANLEASRRTLEFLDGFAWRFGRKVVHYRTGNAGLQAQWLEAWWPGSDDEFAFVVEDDLEVSPVFYRYLKGLILKYYYDPANYSPSIYGASLQRPRFVAGKHGNKLQVDDDVRLFLYQMVGTWGQLLFPKPWKEFRLWYDEHKTKNIKPIIEHMLVHLSDMQAFPTSLSLIVCQLSNVPYVGNNRMVQEDGREDMDSLVHQIHPCSWLF</sequence>
<reference evidence="1" key="1">
    <citation type="journal article" date="2023" name="Nat. Commun.">
        <title>Diploid and tetraploid genomes of Acorus and the evolution of monocots.</title>
        <authorList>
            <person name="Ma L."/>
            <person name="Liu K.W."/>
            <person name="Li Z."/>
            <person name="Hsiao Y.Y."/>
            <person name="Qi Y."/>
            <person name="Fu T."/>
            <person name="Tang G.D."/>
            <person name="Zhang D."/>
            <person name="Sun W.H."/>
            <person name="Liu D.K."/>
            <person name="Li Y."/>
            <person name="Chen G.Z."/>
            <person name="Liu X.D."/>
            <person name="Liao X.Y."/>
            <person name="Jiang Y.T."/>
            <person name="Yu X."/>
            <person name="Hao Y."/>
            <person name="Huang J."/>
            <person name="Zhao X.W."/>
            <person name="Ke S."/>
            <person name="Chen Y.Y."/>
            <person name="Wu W.L."/>
            <person name="Hsu J.L."/>
            <person name="Lin Y.F."/>
            <person name="Huang M.D."/>
            <person name="Li C.Y."/>
            <person name="Huang L."/>
            <person name="Wang Z.W."/>
            <person name="Zhao X."/>
            <person name="Zhong W.Y."/>
            <person name="Peng D.H."/>
            <person name="Ahmad S."/>
            <person name="Lan S."/>
            <person name="Zhang J.S."/>
            <person name="Tsai W.C."/>
            <person name="Van de Peer Y."/>
            <person name="Liu Z.J."/>
        </authorList>
    </citation>
    <scope>NUCLEOTIDE SEQUENCE</scope>
    <source>
        <strain evidence="1">CP</strain>
    </source>
</reference>
<dbReference type="EMBL" id="JAUJYO010000004">
    <property type="protein sequence ID" value="KAK1319692.1"/>
    <property type="molecule type" value="Genomic_DNA"/>
</dbReference>
<dbReference type="Proteomes" id="UP001180020">
    <property type="component" value="Unassembled WGS sequence"/>
</dbReference>
<accession>A0AAV9F2F4</accession>
<dbReference type="PANTHER" id="PTHR33604">
    <property type="entry name" value="OSJNBA0004B13.7 PROTEIN"/>
    <property type="match status" value="1"/>
</dbReference>
<evidence type="ECO:0000313" key="1">
    <source>
        <dbReference type="EMBL" id="KAK1319692.1"/>
    </source>
</evidence>
<protein>
    <submittedName>
        <fullName evidence="1">Uncharacterized protein</fullName>
    </submittedName>
</protein>
<name>A0AAV9F2F4_ACOCL</name>
<proteinExistence type="predicted"/>
<dbReference type="PANTHER" id="PTHR33604:SF3">
    <property type="entry name" value="OSJNBA0004B13.7 PROTEIN"/>
    <property type="match status" value="1"/>
</dbReference>
<keyword evidence="2" id="KW-1185">Reference proteome</keyword>
<comment type="caution">
    <text evidence="1">The sequence shown here is derived from an EMBL/GenBank/DDBJ whole genome shotgun (WGS) entry which is preliminary data.</text>
</comment>
<dbReference type="InterPro" id="IPR029044">
    <property type="entry name" value="Nucleotide-diphossugar_trans"/>
</dbReference>
<dbReference type="AlphaFoldDB" id="A0AAV9F2F4"/>
<organism evidence="1 2">
    <name type="scientific">Acorus calamus</name>
    <name type="common">Sweet flag</name>
    <dbReference type="NCBI Taxonomy" id="4465"/>
    <lineage>
        <taxon>Eukaryota</taxon>
        <taxon>Viridiplantae</taxon>
        <taxon>Streptophyta</taxon>
        <taxon>Embryophyta</taxon>
        <taxon>Tracheophyta</taxon>
        <taxon>Spermatophyta</taxon>
        <taxon>Magnoliopsida</taxon>
        <taxon>Liliopsida</taxon>
        <taxon>Acoraceae</taxon>
        <taxon>Acorus</taxon>
    </lineage>
</organism>
<gene>
    <name evidence="1" type="ORF">QJS10_CPB04g00468</name>
</gene>
<dbReference type="SUPFAM" id="SSF53448">
    <property type="entry name" value="Nucleotide-diphospho-sugar transferases"/>
    <property type="match status" value="1"/>
</dbReference>